<dbReference type="Gene3D" id="3.40.50.2300">
    <property type="match status" value="1"/>
</dbReference>
<dbReference type="SUPFAM" id="SSF50341">
    <property type="entry name" value="CheW-like"/>
    <property type="match status" value="1"/>
</dbReference>
<dbReference type="SMART" id="SM00448">
    <property type="entry name" value="REC"/>
    <property type="match status" value="1"/>
</dbReference>
<dbReference type="PIRSF" id="PIRSF002867">
    <property type="entry name" value="CheV"/>
    <property type="match status" value="1"/>
</dbReference>
<name>A0ABU3VUQ8_9GAMM</name>
<dbReference type="InterPro" id="IPR036061">
    <property type="entry name" value="CheW-like_dom_sf"/>
</dbReference>
<dbReference type="InterPro" id="IPR011006">
    <property type="entry name" value="CheY-like_superfamily"/>
</dbReference>
<reference evidence="4 5" key="1">
    <citation type="submission" date="2023-10" db="EMBL/GenBank/DDBJ databases">
        <title>Characteristics and mechanism of a salt-tolerant marine origin heterotrophic nitrifying- aerobic denitrifying bacteria Marinobacter xestospongiae HN1.</title>
        <authorList>
            <person name="Qi R."/>
        </authorList>
    </citation>
    <scope>NUCLEOTIDE SEQUENCE [LARGE SCALE GENOMIC DNA]</scope>
    <source>
        <strain evidence="4 5">HN1</strain>
    </source>
</reference>
<dbReference type="Gene3D" id="2.30.30.40">
    <property type="entry name" value="SH3 Domains"/>
    <property type="match status" value="1"/>
</dbReference>
<keyword evidence="5" id="KW-1185">Reference proteome</keyword>
<dbReference type="Proteomes" id="UP001269819">
    <property type="component" value="Unassembled WGS sequence"/>
</dbReference>
<dbReference type="InterPro" id="IPR002545">
    <property type="entry name" value="CheW-lke_dom"/>
</dbReference>
<dbReference type="Pfam" id="PF01584">
    <property type="entry name" value="CheW"/>
    <property type="match status" value="1"/>
</dbReference>
<gene>
    <name evidence="4" type="ORF">RYS15_04835</name>
</gene>
<dbReference type="PANTHER" id="PTHR47233:SF2">
    <property type="entry name" value="CHEMOTAXIS SIGNAL TRANSDUCTION SYSTEM RESPONSE REGULATOR CHEV"/>
    <property type="match status" value="1"/>
</dbReference>
<dbReference type="PROSITE" id="PS50851">
    <property type="entry name" value="CHEW"/>
    <property type="match status" value="1"/>
</dbReference>
<accession>A0ABU3VUQ8</accession>
<feature type="modified residue" description="4-aspartylphosphate" evidence="1">
    <location>
        <position position="224"/>
    </location>
</feature>
<dbReference type="SUPFAM" id="SSF52172">
    <property type="entry name" value="CheY-like"/>
    <property type="match status" value="1"/>
</dbReference>
<dbReference type="EMBL" id="JAWIIJ010000002">
    <property type="protein sequence ID" value="MDV2077994.1"/>
    <property type="molecule type" value="Genomic_DNA"/>
</dbReference>
<keyword evidence="1" id="KW-0597">Phosphoprotein</keyword>
<evidence type="ECO:0000259" key="2">
    <source>
        <dbReference type="PROSITE" id="PS50110"/>
    </source>
</evidence>
<dbReference type="Pfam" id="PF00072">
    <property type="entry name" value="Response_reg"/>
    <property type="match status" value="1"/>
</dbReference>
<protein>
    <submittedName>
        <fullName evidence="4">Chemotaxis protein</fullName>
    </submittedName>
</protein>
<dbReference type="InterPro" id="IPR024181">
    <property type="entry name" value="Chemotax_regulator_CheV"/>
</dbReference>
<feature type="domain" description="Response regulatory" evidence="2">
    <location>
        <begin position="171"/>
        <end position="291"/>
    </location>
</feature>
<dbReference type="PANTHER" id="PTHR47233">
    <property type="entry name" value="CHEMOTAXIS PROTEIN CHEV"/>
    <property type="match status" value="1"/>
</dbReference>
<evidence type="ECO:0000313" key="4">
    <source>
        <dbReference type="EMBL" id="MDV2077994.1"/>
    </source>
</evidence>
<sequence>MSDRAAHPQKLLLFSLVGERPFALGTLKVREIVPCQPLTHLPHSHPAVIGTMSFRGRAVPVVDMAAAVGYPPLNETERQQGSIIVTDVQRTEMGFLVRKVSNIIEIDWKEVRSAPKGLGSQAFVAGLLERDGKLVQLLDLELLLAKIYPASAEGDEVNLTDVQSEQLKTLHILIVDDSKVARKQLSDVLDQHDISYQVATNGQDALQMVMRANEGTPVDVLVSDIEMPEMDGYELTFSIRDNQSLNQPYVILHSSLNSEMSVSYARQVGADEALTKFDAGELLMGILRGIKHQ</sequence>
<comment type="caution">
    <text evidence="4">The sequence shown here is derived from an EMBL/GenBank/DDBJ whole genome shotgun (WGS) entry which is preliminary data.</text>
</comment>
<dbReference type="Gene3D" id="2.40.50.180">
    <property type="entry name" value="CheA-289, Domain 4"/>
    <property type="match status" value="1"/>
</dbReference>
<evidence type="ECO:0000313" key="5">
    <source>
        <dbReference type="Proteomes" id="UP001269819"/>
    </source>
</evidence>
<organism evidence="4 5">
    <name type="scientific">Marinobacter xestospongiae</name>
    <dbReference type="NCBI Taxonomy" id="994319"/>
    <lineage>
        <taxon>Bacteria</taxon>
        <taxon>Pseudomonadati</taxon>
        <taxon>Pseudomonadota</taxon>
        <taxon>Gammaproteobacteria</taxon>
        <taxon>Pseudomonadales</taxon>
        <taxon>Marinobacteraceae</taxon>
        <taxon>Marinobacter</taxon>
    </lineage>
</organism>
<dbReference type="SMART" id="SM00260">
    <property type="entry name" value="CheW"/>
    <property type="match status" value="1"/>
</dbReference>
<feature type="domain" description="CheW-like" evidence="3">
    <location>
        <begin position="8"/>
        <end position="149"/>
    </location>
</feature>
<dbReference type="RefSeq" id="WP_316972845.1">
    <property type="nucleotide sequence ID" value="NZ_JAWIIJ010000002.1"/>
</dbReference>
<dbReference type="InterPro" id="IPR001789">
    <property type="entry name" value="Sig_transdc_resp-reg_receiver"/>
</dbReference>
<evidence type="ECO:0000259" key="3">
    <source>
        <dbReference type="PROSITE" id="PS50851"/>
    </source>
</evidence>
<proteinExistence type="predicted"/>
<evidence type="ECO:0000256" key="1">
    <source>
        <dbReference type="PROSITE-ProRule" id="PRU00169"/>
    </source>
</evidence>
<dbReference type="PROSITE" id="PS50110">
    <property type="entry name" value="RESPONSE_REGULATORY"/>
    <property type="match status" value="1"/>
</dbReference>